<evidence type="ECO:0000256" key="1">
    <source>
        <dbReference type="ARBA" id="ARBA00022827"/>
    </source>
</evidence>
<dbReference type="PANTHER" id="PTHR11748">
    <property type="entry name" value="D-LACTATE DEHYDROGENASE"/>
    <property type="match status" value="1"/>
</dbReference>
<keyword evidence="5" id="KW-1185">Reference proteome</keyword>
<keyword evidence="1" id="KW-0274">FAD</keyword>
<dbReference type="PANTHER" id="PTHR11748:SF119">
    <property type="entry name" value="D-2-HYDROXYGLUTARATE DEHYDROGENASE"/>
    <property type="match status" value="1"/>
</dbReference>
<dbReference type="InterPro" id="IPR016169">
    <property type="entry name" value="FAD-bd_PCMH_sub2"/>
</dbReference>
<dbReference type="PROSITE" id="PS51387">
    <property type="entry name" value="FAD_PCMH"/>
    <property type="match status" value="1"/>
</dbReference>
<comment type="caution">
    <text evidence="4">The sequence shown here is derived from an EMBL/GenBank/DDBJ whole genome shotgun (WGS) entry which is preliminary data.</text>
</comment>
<accession>A0ABW0P9Q9</accession>
<feature type="domain" description="FAD-binding PCMH-type" evidence="3">
    <location>
        <begin position="61"/>
        <end position="206"/>
    </location>
</feature>
<dbReference type="InterPro" id="IPR006094">
    <property type="entry name" value="Oxid_FAD_bind_N"/>
</dbReference>
<protein>
    <submittedName>
        <fullName evidence="4">FAD-binding oxidoreductase</fullName>
    </submittedName>
</protein>
<evidence type="ECO:0000256" key="2">
    <source>
        <dbReference type="SAM" id="MobiDB-lite"/>
    </source>
</evidence>
<evidence type="ECO:0000313" key="5">
    <source>
        <dbReference type="Proteomes" id="UP001596060"/>
    </source>
</evidence>
<dbReference type="EMBL" id="JBHSLU010000104">
    <property type="protein sequence ID" value="MFC5508628.1"/>
    <property type="molecule type" value="Genomic_DNA"/>
</dbReference>
<evidence type="ECO:0000313" key="4">
    <source>
        <dbReference type="EMBL" id="MFC5508628.1"/>
    </source>
</evidence>
<dbReference type="SUPFAM" id="SSF56176">
    <property type="entry name" value="FAD-binding/transporter-associated domain-like"/>
    <property type="match status" value="1"/>
</dbReference>
<dbReference type="Proteomes" id="UP001596060">
    <property type="component" value="Unassembled WGS sequence"/>
</dbReference>
<proteinExistence type="predicted"/>
<reference evidence="5" key="1">
    <citation type="journal article" date="2019" name="Int. J. Syst. Evol. Microbiol.">
        <title>The Global Catalogue of Microorganisms (GCM) 10K type strain sequencing project: providing services to taxonomists for standard genome sequencing and annotation.</title>
        <authorList>
            <consortium name="The Broad Institute Genomics Platform"/>
            <consortium name="The Broad Institute Genome Sequencing Center for Infectious Disease"/>
            <person name="Wu L."/>
            <person name="Ma J."/>
        </authorList>
    </citation>
    <scope>NUCLEOTIDE SEQUENCE [LARGE SCALE GENOMIC DNA]</scope>
    <source>
        <strain evidence="5">CCUG 43117</strain>
    </source>
</reference>
<sequence>MITAPTMAKVSDSGARHVGISDPGEQALSRFLTGLLGDGYAGEVAQDVASRLVSATDNSIYQVLPAAVLYPRGGEDINRIVRAARSDPQRPIALSPRGGGTGTNGQSLTRGVVVDVSRHLNRIVSLDVVGRTVVVEPGVVLDQLNEYLKPYGLFFPPTVSTATRATIGGMVATDASGKVRIPIHSGRVFRFEAGHRSDLMSATIPI</sequence>
<organism evidence="4 5">
    <name type="scientific">Bosea massiliensis</name>
    <dbReference type="NCBI Taxonomy" id="151419"/>
    <lineage>
        <taxon>Bacteria</taxon>
        <taxon>Pseudomonadati</taxon>
        <taxon>Pseudomonadota</taxon>
        <taxon>Alphaproteobacteria</taxon>
        <taxon>Hyphomicrobiales</taxon>
        <taxon>Boseaceae</taxon>
        <taxon>Bosea</taxon>
    </lineage>
</organism>
<evidence type="ECO:0000259" key="3">
    <source>
        <dbReference type="PROSITE" id="PS51387"/>
    </source>
</evidence>
<dbReference type="InterPro" id="IPR036318">
    <property type="entry name" value="FAD-bd_PCMH-like_sf"/>
</dbReference>
<keyword evidence="1" id="KW-0285">Flavoprotein</keyword>
<dbReference type="RefSeq" id="WP_377817853.1">
    <property type="nucleotide sequence ID" value="NZ_JBHSLU010000104.1"/>
</dbReference>
<gene>
    <name evidence="4" type="ORF">ACFPN9_25660</name>
</gene>
<dbReference type="Gene3D" id="3.30.465.10">
    <property type="match status" value="1"/>
</dbReference>
<dbReference type="InterPro" id="IPR016166">
    <property type="entry name" value="FAD-bd_PCMH"/>
</dbReference>
<name>A0ABW0P9Q9_9HYPH</name>
<feature type="region of interest" description="Disordered" evidence="2">
    <location>
        <begin position="1"/>
        <end position="21"/>
    </location>
</feature>
<dbReference type="Pfam" id="PF01565">
    <property type="entry name" value="FAD_binding_4"/>
    <property type="match status" value="1"/>
</dbReference>